<dbReference type="Gene3D" id="3.40.630.10">
    <property type="entry name" value="Zn peptidases"/>
    <property type="match status" value="1"/>
</dbReference>
<dbReference type="VEuPathDB" id="FungiDB:CHGG_08731"/>
<evidence type="ECO:0000256" key="1">
    <source>
        <dbReference type="ARBA" id="ARBA00001947"/>
    </source>
</evidence>
<dbReference type="GO" id="GO:0004177">
    <property type="term" value="F:aminopeptidase activity"/>
    <property type="evidence" value="ECO:0007669"/>
    <property type="project" value="UniProtKB-KW"/>
</dbReference>
<evidence type="ECO:0000256" key="2">
    <source>
        <dbReference type="ARBA" id="ARBA00011245"/>
    </source>
</evidence>
<dbReference type="InParanoid" id="Q2GTH3"/>
<evidence type="ECO:0000256" key="12">
    <source>
        <dbReference type="ARBA" id="ARBA00043843"/>
    </source>
</evidence>
<keyword evidence="9" id="KW-0865">Zymogen</keyword>
<dbReference type="GO" id="GO:0006508">
    <property type="term" value="P:proteolysis"/>
    <property type="evidence" value="ECO:0007669"/>
    <property type="project" value="UniProtKB-KW"/>
</dbReference>
<dbReference type="RefSeq" id="XP_001226658.1">
    <property type="nucleotide sequence ID" value="XM_001226657.1"/>
</dbReference>
<dbReference type="eggNOG" id="KOG2195">
    <property type="taxonomic scope" value="Eukaryota"/>
</dbReference>
<proteinExistence type="inferred from homology"/>
<keyword evidence="10" id="KW-1015">Disulfide bond</keyword>
<evidence type="ECO:0000256" key="11">
    <source>
        <dbReference type="ARBA" id="ARBA00023180"/>
    </source>
</evidence>
<evidence type="ECO:0000256" key="5">
    <source>
        <dbReference type="ARBA" id="ARBA00022723"/>
    </source>
</evidence>
<dbReference type="PANTHER" id="PTHR12147">
    <property type="entry name" value="METALLOPEPTIDASE M28 FAMILY MEMBER"/>
    <property type="match status" value="1"/>
</dbReference>
<evidence type="ECO:0000256" key="13">
    <source>
        <dbReference type="ARBA" id="ARBA00043962"/>
    </source>
</evidence>
<name>Q2GTH3_CHAGB</name>
<comment type="similarity">
    <text evidence="13">Belongs to the peptidase M28 family. M28E subfamily.</text>
</comment>
<comment type="function">
    <text evidence="12">Extracellular aminopeptidase that allows assimilation of proteinaceous substrates.</text>
</comment>
<keyword evidence="6 14" id="KW-0732">Signal</keyword>
<keyword evidence="11" id="KW-0325">Glycoprotein</keyword>
<gene>
    <name evidence="16" type="ORF">CHGG_08731</name>
</gene>
<feature type="signal peptide" evidence="14">
    <location>
        <begin position="1"/>
        <end position="19"/>
    </location>
</feature>
<evidence type="ECO:0000256" key="4">
    <source>
        <dbReference type="ARBA" id="ARBA00022670"/>
    </source>
</evidence>
<dbReference type="OMA" id="CHIDSIN"/>
<keyword evidence="5 14" id="KW-0479">Metal-binding</keyword>
<comment type="subunit">
    <text evidence="2">Monomer.</text>
</comment>
<protein>
    <recommendedName>
        <fullName evidence="14">Peptide hydrolase</fullName>
        <ecNumber evidence="14">3.4.-.-</ecNumber>
    </recommendedName>
</protein>
<evidence type="ECO:0000256" key="3">
    <source>
        <dbReference type="ARBA" id="ARBA00022438"/>
    </source>
</evidence>
<evidence type="ECO:0000256" key="9">
    <source>
        <dbReference type="ARBA" id="ARBA00023145"/>
    </source>
</evidence>
<keyword evidence="4 14" id="KW-0645">Protease</keyword>
<evidence type="ECO:0000256" key="7">
    <source>
        <dbReference type="ARBA" id="ARBA00022801"/>
    </source>
</evidence>
<dbReference type="HOGENOM" id="CLU_025866_0_0_1"/>
<dbReference type="OrthoDB" id="2214at2759"/>
<keyword evidence="17" id="KW-1185">Reference proteome</keyword>
<keyword evidence="3" id="KW-0031">Aminopeptidase</keyword>
<evidence type="ECO:0000256" key="14">
    <source>
        <dbReference type="RuleBase" id="RU361240"/>
    </source>
</evidence>
<keyword evidence="7 14" id="KW-0378">Hydrolase</keyword>
<dbReference type="SUPFAM" id="SSF53187">
    <property type="entry name" value="Zn-dependent exopeptidases"/>
    <property type="match status" value="1"/>
</dbReference>
<evidence type="ECO:0000313" key="16">
    <source>
        <dbReference type="EMBL" id="EAQ84717.1"/>
    </source>
</evidence>
<dbReference type="EC" id="3.4.-.-" evidence="14"/>
<reference evidence="17" key="1">
    <citation type="journal article" date="2015" name="Genome Announc.">
        <title>Draft genome sequence of the cellulolytic fungus Chaetomium globosum.</title>
        <authorList>
            <person name="Cuomo C.A."/>
            <person name="Untereiner W.A."/>
            <person name="Ma L.-J."/>
            <person name="Grabherr M."/>
            <person name="Birren B.W."/>
        </authorList>
    </citation>
    <scope>NUCLEOTIDE SEQUENCE [LARGE SCALE GENOMIC DNA]</scope>
    <source>
        <strain evidence="17">ATCC 6205 / CBS 148.51 / DSM 1962 / NBRC 6347 / NRRL 1970</strain>
    </source>
</reference>
<dbReference type="Proteomes" id="UP000001056">
    <property type="component" value="Unassembled WGS sequence"/>
</dbReference>
<feature type="domain" description="Peptidase M28" evidence="15">
    <location>
        <begin position="163"/>
        <end position="356"/>
    </location>
</feature>
<dbReference type="PANTHER" id="PTHR12147:SF56">
    <property type="entry name" value="AMINOPEPTIDASE YDR415C-RELATED"/>
    <property type="match status" value="1"/>
</dbReference>
<sequence>MHLPVALALLAGSVSSVVAAPAVESQGADTGLRLIKTSPEDPGKWVTEEQKIRDYKSNGIGFVDITDITDAEVLTALSTADTQEKAFSAQAVNYPSSVSHKEEANLLLEKVSVTEPKSWLKSLTDSYGTEAGAWLFSTVKSIAAKNSAITVTQFTHSFKQPSIIAKVPGTTENLVIVSAHYDSTGGSSSARGPGADDNGSGVVVLLEALRVLANAGFKPKNTLEFHFYAGEEGGLLGSQDVFSSYKSSRKTVLAVLNQDMTGYSPSGKISIYTDYVDSALTAYARVIATAYIGATTSDACGYGCSDHASARSNGFPAAYACEDKMDDSSPYIHTSGDAYSTIMWDAVLRHSKYTVAFLVEASYL</sequence>
<evidence type="ECO:0000256" key="10">
    <source>
        <dbReference type="ARBA" id="ARBA00023157"/>
    </source>
</evidence>
<dbReference type="GeneID" id="4395081"/>
<keyword evidence="8 14" id="KW-0862">Zinc</keyword>
<accession>Q2GTH3</accession>
<dbReference type="InterPro" id="IPR007484">
    <property type="entry name" value="Peptidase_M28"/>
</dbReference>
<evidence type="ECO:0000256" key="6">
    <source>
        <dbReference type="ARBA" id="ARBA00022729"/>
    </source>
</evidence>
<comment type="cofactor">
    <cofactor evidence="1">
        <name>Zn(2+)</name>
        <dbReference type="ChEBI" id="CHEBI:29105"/>
    </cofactor>
</comment>
<evidence type="ECO:0000313" key="17">
    <source>
        <dbReference type="Proteomes" id="UP000001056"/>
    </source>
</evidence>
<organism evidence="16 17">
    <name type="scientific">Chaetomium globosum (strain ATCC 6205 / CBS 148.51 / DSM 1962 / NBRC 6347 / NRRL 1970)</name>
    <name type="common">Soil fungus</name>
    <dbReference type="NCBI Taxonomy" id="306901"/>
    <lineage>
        <taxon>Eukaryota</taxon>
        <taxon>Fungi</taxon>
        <taxon>Dikarya</taxon>
        <taxon>Ascomycota</taxon>
        <taxon>Pezizomycotina</taxon>
        <taxon>Sordariomycetes</taxon>
        <taxon>Sordariomycetidae</taxon>
        <taxon>Sordariales</taxon>
        <taxon>Chaetomiaceae</taxon>
        <taxon>Chaetomium</taxon>
    </lineage>
</organism>
<dbReference type="GO" id="GO:0008235">
    <property type="term" value="F:metalloexopeptidase activity"/>
    <property type="evidence" value="ECO:0007669"/>
    <property type="project" value="InterPro"/>
</dbReference>
<feature type="chain" id="PRO_5005142957" description="Peptide hydrolase" evidence="14">
    <location>
        <begin position="20"/>
        <end position="364"/>
    </location>
</feature>
<dbReference type="GO" id="GO:0046872">
    <property type="term" value="F:metal ion binding"/>
    <property type="evidence" value="ECO:0007669"/>
    <property type="project" value="UniProtKB-KW"/>
</dbReference>
<evidence type="ECO:0000259" key="15">
    <source>
        <dbReference type="Pfam" id="PF04389"/>
    </source>
</evidence>
<dbReference type="AlphaFoldDB" id="Q2GTH3"/>
<dbReference type="InterPro" id="IPR045175">
    <property type="entry name" value="M28_fam"/>
</dbReference>
<evidence type="ECO:0000256" key="8">
    <source>
        <dbReference type="ARBA" id="ARBA00022833"/>
    </source>
</evidence>
<dbReference type="EMBL" id="CH408034">
    <property type="protein sequence ID" value="EAQ84717.1"/>
    <property type="molecule type" value="Genomic_DNA"/>
</dbReference>
<dbReference type="Pfam" id="PF04389">
    <property type="entry name" value="Peptidase_M28"/>
    <property type="match status" value="1"/>
</dbReference>